<feature type="compositionally biased region" description="Polar residues" evidence="8">
    <location>
        <begin position="93"/>
        <end position="103"/>
    </location>
</feature>
<evidence type="ECO:0000313" key="10">
    <source>
        <dbReference type="EMBL" id="OCL10916.1"/>
    </source>
</evidence>
<dbReference type="InterPro" id="IPR051059">
    <property type="entry name" value="VerF-like"/>
</dbReference>
<dbReference type="GO" id="GO:0008270">
    <property type="term" value="F:zinc ion binding"/>
    <property type="evidence" value="ECO:0007669"/>
    <property type="project" value="UniProtKB-KW"/>
</dbReference>
<dbReference type="CDD" id="cd12148">
    <property type="entry name" value="fungal_TF_MHR"/>
    <property type="match status" value="1"/>
</dbReference>
<dbReference type="PANTHER" id="PTHR40626">
    <property type="entry name" value="MIP31509P"/>
    <property type="match status" value="1"/>
</dbReference>
<keyword evidence="3" id="KW-0677">Repeat</keyword>
<keyword evidence="6" id="KW-0539">Nucleus</keyword>
<feature type="compositionally biased region" description="Pro residues" evidence="8">
    <location>
        <begin position="82"/>
        <end position="92"/>
    </location>
</feature>
<feature type="region of interest" description="Disordered" evidence="8">
    <location>
        <begin position="389"/>
        <end position="456"/>
    </location>
</feature>
<proteinExistence type="predicted"/>
<feature type="compositionally biased region" description="Low complexity" evidence="8">
    <location>
        <begin position="130"/>
        <end position="151"/>
    </location>
</feature>
<dbReference type="PROSITE" id="PS50157">
    <property type="entry name" value="ZINC_FINGER_C2H2_2"/>
    <property type="match status" value="2"/>
</dbReference>
<dbReference type="InterPro" id="IPR036236">
    <property type="entry name" value="Znf_C2H2_sf"/>
</dbReference>
<evidence type="ECO:0000256" key="7">
    <source>
        <dbReference type="PROSITE-ProRule" id="PRU00042"/>
    </source>
</evidence>
<evidence type="ECO:0000256" key="2">
    <source>
        <dbReference type="ARBA" id="ARBA00022723"/>
    </source>
</evidence>
<dbReference type="GO" id="GO:0005634">
    <property type="term" value="C:nucleus"/>
    <property type="evidence" value="ECO:0007669"/>
    <property type="project" value="UniProtKB-SubCell"/>
</dbReference>
<feature type="compositionally biased region" description="Low complexity" evidence="8">
    <location>
        <begin position="104"/>
        <end position="114"/>
    </location>
</feature>
<dbReference type="AlphaFoldDB" id="A0A8E2F6A7"/>
<feature type="compositionally biased region" description="Polar residues" evidence="8">
    <location>
        <begin position="51"/>
        <end position="77"/>
    </location>
</feature>
<sequence length="989" mass="109333">MDGRYRPHSLSTPSGGQFQPLAPHQFHGPQGHLHTLPPLNGNPSQFPPLYGQNTSNPQTPISPHTPSTSAQPSQNTVIPPIATHPPLRPIQPSPSYLLSNPTYSSSQAGLLSSSTAHSNPHPIAPAPLTGSLQDLRQGGLGLSSQLSQSQLFSHPPILPNQEPEPVHVVGQQGRRGVLPTHPGRPAPAAGKTPTNPTKNSDNKFECPHCNKTYLHLKHLKRHLLRHTGERPYQCHLCKDTFSRSDILKRHFQKCSIRRGNPTGANHLANSQSHLRKNRLSGGNPNEHSFLNSINTSVAYSDGTYGNSLSGIPPLSSEQSTYSDALPPISARTSRSNSLIRPGSGVDENRRSLSSLDFANSGRISFDASNDFRTSTTLPSNLTHSLAAYGTQQGQSSGQMPNSSNHFGYNPSVTNAEMPQSMAVKSEDSNSGIYSRPNLPNIDGLPNGQENDLSDPNPAKAEVDLTVNNFQTSGEAPHDGIFNGLYSNASGFVDTSPIFDNWVIGPSDPLQSKADALISYCYPDPSLLAPGSSDIQDLESLKGLLTVDNLKHFLEEFKNFQSHWPMIHMPTFNPINANNGLVLTMICIGAVYSDRMGVPQVRWLMELVNTSVHRLSHVYGLISGSVHESVDTSDQMTSDIEEIQALVLLQALFIWHGNHSQRHVAREEFWKLAAIARRVDLLHPIRNDHPGFSVLHQPGQFDRRELASWRWQPWVEQEKRSRAMFLIFLLDAAMVIFFNCSPKFDGYEIRLPLPADDAAWDAKNDEECANALGLHGEAAQDKNTSGSKRAKQIQMRDALKLLHQGGDFQQRSTNVYSKFILIHALHVQIFNMQRQISQGTGVSTFGTFPPSATPTDSGPGQFSHAHQMLKMIGNALDKWKKAWDTDMQIQYPPSQSNHRRVGFCRDGIHFYFLANMFIRNNRPLDWHTSADARFHQVFGLLKQIRTYVASEQGNRGQDIGSVTDVDDNYGVGELTLDMKLLFTPINYMAE</sequence>
<feature type="region of interest" description="Disordered" evidence="8">
    <location>
        <begin position="1"/>
        <end position="201"/>
    </location>
</feature>
<dbReference type="SMART" id="SM00355">
    <property type="entry name" value="ZnF_C2H2"/>
    <property type="match status" value="2"/>
</dbReference>
<dbReference type="SUPFAM" id="SSF57667">
    <property type="entry name" value="beta-beta-alpha zinc fingers"/>
    <property type="match status" value="1"/>
</dbReference>
<dbReference type="Pfam" id="PF04082">
    <property type="entry name" value="Fungal_trans"/>
    <property type="match status" value="1"/>
</dbReference>
<dbReference type="GO" id="GO:0006351">
    <property type="term" value="P:DNA-templated transcription"/>
    <property type="evidence" value="ECO:0007669"/>
    <property type="project" value="InterPro"/>
</dbReference>
<dbReference type="EMBL" id="KV749140">
    <property type="protein sequence ID" value="OCL10916.1"/>
    <property type="molecule type" value="Genomic_DNA"/>
</dbReference>
<feature type="domain" description="C2H2-type" evidence="9">
    <location>
        <begin position="232"/>
        <end position="262"/>
    </location>
</feature>
<dbReference type="FunFam" id="3.30.160.60:FF:000100">
    <property type="entry name" value="Zinc finger 45-like"/>
    <property type="match status" value="1"/>
</dbReference>
<keyword evidence="2" id="KW-0479">Metal-binding</keyword>
<evidence type="ECO:0000256" key="1">
    <source>
        <dbReference type="ARBA" id="ARBA00004123"/>
    </source>
</evidence>
<organism evidence="10 11">
    <name type="scientific">Glonium stellatum</name>
    <dbReference type="NCBI Taxonomy" id="574774"/>
    <lineage>
        <taxon>Eukaryota</taxon>
        <taxon>Fungi</taxon>
        <taxon>Dikarya</taxon>
        <taxon>Ascomycota</taxon>
        <taxon>Pezizomycotina</taxon>
        <taxon>Dothideomycetes</taxon>
        <taxon>Pleosporomycetidae</taxon>
        <taxon>Gloniales</taxon>
        <taxon>Gloniaceae</taxon>
        <taxon>Glonium</taxon>
    </lineage>
</organism>
<evidence type="ECO:0000259" key="9">
    <source>
        <dbReference type="PROSITE" id="PS50157"/>
    </source>
</evidence>
<dbReference type="Proteomes" id="UP000250140">
    <property type="component" value="Unassembled WGS sequence"/>
</dbReference>
<feature type="compositionally biased region" description="Polar residues" evidence="8">
    <location>
        <begin position="389"/>
        <end position="417"/>
    </location>
</feature>
<dbReference type="Gene3D" id="3.30.160.60">
    <property type="entry name" value="Classic Zinc Finger"/>
    <property type="match status" value="2"/>
</dbReference>
<dbReference type="InterPro" id="IPR013087">
    <property type="entry name" value="Znf_C2H2_type"/>
</dbReference>
<comment type="subcellular location">
    <subcellularLocation>
        <location evidence="1">Nucleus</location>
    </subcellularLocation>
</comment>
<dbReference type="InterPro" id="IPR007219">
    <property type="entry name" value="XnlR_reg_dom"/>
</dbReference>
<protein>
    <recommendedName>
        <fullName evidence="9">C2H2-type domain-containing protein</fullName>
    </recommendedName>
</protein>
<dbReference type="GO" id="GO:0000785">
    <property type="term" value="C:chromatin"/>
    <property type="evidence" value="ECO:0007669"/>
    <property type="project" value="TreeGrafter"/>
</dbReference>
<evidence type="ECO:0000256" key="8">
    <source>
        <dbReference type="SAM" id="MobiDB-lite"/>
    </source>
</evidence>
<name>A0A8E2F6A7_9PEZI</name>
<evidence type="ECO:0000313" key="11">
    <source>
        <dbReference type="Proteomes" id="UP000250140"/>
    </source>
</evidence>
<keyword evidence="5" id="KW-0862">Zinc</keyword>
<evidence type="ECO:0000256" key="6">
    <source>
        <dbReference type="ARBA" id="ARBA00023242"/>
    </source>
</evidence>
<accession>A0A8E2F6A7</accession>
<feature type="compositionally biased region" description="Low complexity" evidence="8">
    <location>
        <begin position="168"/>
        <end position="177"/>
    </location>
</feature>
<keyword evidence="4 7" id="KW-0863">Zinc-finger</keyword>
<evidence type="ECO:0000256" key="3">
    <source>
        <dbReference type="ARBA" id="ARBA00022737"/>
    </source>
</evidence>
<reference evidence="10 11" key="1">
    <citation type="journal article" date="2016" name="Nat. Commun.">
        <title>Ectomycorrhizal ecology is imprinted in the genome of the dominant symbiotic fungus Cenococcum geophilum.</title>
        <authorList>
            <consortium name="DOE Joint Genome Institute"/>
            <person name="Peter M."/>
            <person name="Kohler A."/>
            <person name="Ohm R.A."/>
            <person name="Kuo A."/>
            <person name="Krutzmann J."/>
            <person name="Morin E."/>
            <person name="Arend M."/>
            <person name="Barry K.W."/>
            <person name="Binder M."/>
            <person name="Choi C."/>
            <person name="Clum A."/>
            <person name="Copeland A."/>
            <person name="Grisel N."/>
            <person name="Haridas S."/>
            <person name="Kipfer T."/>
            <person name="LaButti K."/>
            <person name="Lindquist E."/>
            <person name="Lipzen A."/>
            <person name="Maire R."/>
            <person name="Meier B."/>
            <person name="Mihaltcheva S."/>
            <person name="Molinier V."/>
            <person name="Murat C."/>
            <person name="Poggeler S."/>
            <person name="Quandt C.A."/>
            <person name="Sperisen C."/>
            <person name="Tritt A."/>
            <person name="Tisserant E."/>
            <person name="Crous P.W."/>
            <person name="Henrissat B."/>
            <person name="Nehls U."/>
            <person name="Egli S."/>
            <person name="Spatafora J.W."/>
            <person name="Grigoriev I.V."/>
            <person name="Martin F.M."/>
        </authorList>
    </citation>
    <scope>NUCLEOTIDE SEQUENCE [LARGE SCALE GENOMIC DNA]</scope>
    <source>
        <strain evidence="10 11">CBS 207.34</strain>
    </source>
</reference>
<dbReference type="PROSITE" id="PS00028">
    <property type="entry name" value="ZINC_FINGER_C2H2_1"/>
    <property type="match status" value="1"/>
</dbReference>
<evidence type="ECO:0000256" key="4">
    <source>
        <dbReference type="ARBA" id="ARBA00022771"/>
    </source>
</evidence>
<gene>
    <name evidence="10" type="ORF">AOQ84DRAFT_288293</name>
</gene>
<dbReference type="OrthoDB" id="9439903at2759"/>
<dbReference type="PANTHER" id="PTHR40626:SF12">
    <property type="entry name" value="RFEC"/>
    <property type="match status" value="1"/>
</dbReference>
<keyword evidence="11" id="KW-1185">Reference proteome</keyword>
<dbReference type="GO" id="GO:0000981">
    <property type="term" value="F:DNA-binding transcription factor activity, RNA polymerase II-specific"/>
    <property type="evidence" value="ECO:0007669"/>
    <property type="project" value="InterPro"/>
</dbReference>
<dbReference type="GO" id="GO:0000978">
    <property type="term" value="F:RNA polymerase II cis-regulatory region sequence-specific DNA binding"/>
    <property type="evidence" value="ECO:0007669"/>
    <property type="project" value="InterPro"/>
</dbReference>
<feature type="domain" description="C2H2-type" evidence="9">
    <location>
        <begin position="204"/>
        <end position="231"/>
    </location>
</feature>
<feature type="region of interest" description="Disordered" evidence="8">
    <location>
        <begin position="315"/>
        <end position="349"/>
    </location>
</feature>
<evidence type="ECO:0000256" key="5">
    <source>
        <dbReference type="ARBA" id="ARBA00022833"/>
    </source>
</evidence>